<dbReference type="OMA" id="RWFRIRV"/>
<dbReference type="Gramene" id="Bra035463.1">
    <property type="protein sequence ID" value="Bra035463.1-P"/>
    <property type="gene ID" value="Bra035463"/>
</dbReference>
<feature type="compositionally biased region" description="Basic and acidic residues" evidence="1">
    <location>
        <begin position="111"/>
        <end position="122"/>
    </location>
</feature>
<reference evidence="2" key="3">
    <citation type="submission" date="2023-03" db="UniProtKB">
        <authorList>
            <consortium name="EnsemblPlants"/>
        </authorList>
    </citation>
    <scope>IDENTIFICATION</scope>
    <source>
        <strain evidence="2">cv. Chiifu-401-42</strain>
    </source>
</reference>
<evidence type="ECO:0000313" key="3">
    <source>
        <dbReference type="Proteomes" id="UP000011750"/>
    </source>
</evidence>
<accession>M4F313</accession>
<dbReference type="InParanoid" id="M4F313"/>
<dbReference type="AlphaFoldDB" id="M4F313"/>
<sequence>MMQSEHNWQLPATPFKIELEAHIEPLQSEVTELQSYTELGKITPLQIEAIKLVLREDNSALHTTSNKRRWFRIRVRLMQPLETPTEGGIATLRTPPPNGEPTTGTDTTRGTQEKHSDNVSDS</sequence>
<dbReference type="Proteomes" id="UP000011750">
    <property type="component" value="Chromosome A01"/>
</dbReference>
<proteinExistence type="predicted"/>
<reference evidence="2 3" key="1">
    <citation type="journal article" date="2011" name="Nat. Genet.">
        <title>The genome of the mesopolyploid crop species Brassica rapa.</title>
        <authorList>
            <consortium name="Brassica rapa Genome Sequencing Project Consortium"/>
            <person name="Wang X."/>
            <person name="Wang H."/>
            <person name="Wang J."/>
            <person name="Sun R."/>
            <person name="Wu J."/>
            <person name="Liu S."/>
            <person name="Bai Y."/>
            <person name="Mun J.H."/>
            <person name="Bancroft I."/>
            <person name="Cheng F."/>
            <person name="Huang S."/>
            <person name="Li X."/>
            <person name="Hua W."/>
            <person name="Wang J."/>
            <person name="Wang X."/>
            <person name="Freeling M."/>
            <person name="Pires J.C."/>
            <person name="Paterson A.H."/>
            <person name="Chalhoub B."/>
            <person name="Wang B."/>
            <person name="Hayward A."/>
            <person name="Sharpe A.G."/>
            <person name="Park B.S."/>
            <person name="Weisshaar B."/>
            <person name="Liu B."/>
            <person name="Li B."/>
            <person name="Liu B."/>
            <person name="Tong C."/>
            <person name="Song C."/>
            <person name="Duran C."/>
            <person name="Peng C."/>
            <person name="Geng C."/>
            <person name="Koh C."/>
            <person name="Lin C."/>
            <person name="Edwards D."/>
            <person name="Mu D."/>
            <person name="Shen D."/>
            <person name="Soumpourou E."/>
            <person name="Li F."/>
            <person name="Fraser F."/>
            <person name="Conant G."/>
            <person name="Lassalle G."/>
            <person name="King G.J."/>
            <person name="Bonnema G."/>
            <person name="Tang H."/>
            <person name="Wang H."/>
            <person name="Belcram H."/>
            <person name="Zhou H."/>
            <person name="Hirakawa H."/>
            <person name="Abe H."/>
            <person name="Guo H."/>
            <person name="Wang H."/>
            <person name="Jin H."/>
            <person name="Parkin I.A."/>
            <person name="Batley J."/>
            <person name="Kim J.S."/>
            <person name="Just J."/>
            <person name="Li J."/>
            <person name="Xu J."/>
            <person name="Deng J."/>
            <person name="Kim J.A."/>
            <person name="Li J."/>
            <person name="Yu J."/>
            <person name="Meng J."/>
            <person name="Wang J."/>
            <person name="Min J."/>
            <person name="Poulain J."/>
            <person name="Wang J."/>
            <person name="Hatakeyama K."/>
            <person name="Wu K."/>
            <person name="Wang L."/>
            <person name="Fang L."/>
            <person name="Trick M."/>
            <person name="Links M.G."/>
            <person name="Zhao M."/>
            <person name="Jin M."/>
            <person name="Ramchiary N."/>
            <person name="Drou N."/>
            <person name="Berkman P.J."/>
            <person name="Cai Q."/>
            <person name="Huang Q."/>
            <person name="Li R."/>
            <person name="Tabata S."/>
            <person name="Cheng S."/>
            <person name="Zhang S."/>
            <person name="Zhang S."/>
            <person name="Huang S."/>
            <person name="Sato S."/>
            <person name="Sun S."/>
            <person name="Kwon S.J."/>
            <person name="Choi S.R."/>
            <person name="Lee T.H."/>
            <person name="Fan W."/>
            <person name="Zhao X."/>
            <person name="Tan X."/>
            <person name="Xu X."/>
            <person name="Wang Y."/>
            <person name="Qiu Y."/>
            <person name="Yin Y."/>
            <person name="Li Y."/>
            <person name="Du Y."/>
            <person name="Liao Y."/>
            <person name="Lim Y."/>
            <person name="Narusaka Y."/>
            <person name="Wang Y."/>
            <person name="Wang Z."/>
            <person name="Li Z."/>
            <person name="Wang Z."/>
            <person name="Xiong Z."/>
            <person name="Zhang Z."/>
        </authorList>
    </citation>
    <scope>NUCLEOTIDE SEQUENCE [LARGE SCALE GENOMIC DNA]</scope>
    <source>
        <strain evidence="2 3">cv. Chiifu-401-42</strain>
    </source>
</reference>
<evidence type="ECO:0000313" key="2">
    <source>
        <dbReference type="EnsemblPlants" id="Bra035463.1-P"/>
    </source>
</evidence>
<organism evidence="2 3">
    <name type="scientific">Brassica campestris</name>
    <name type="common">Field mustard</name>
    <dbReference type="NCBI Taxonomy" id="3711"/>
    <lineage>
        <taxon>Eukaryota</taxon>
        <taxon>Viridiplantae</taxon>
        <taxon>Streptophyta</taxon>
        <taxon>Embryophyta</taxon>
        <taxon>Tracheophyta</taxon>
        <taxon>Spermatophyta</taxon>
        <taxon>Magnoliopsida</taxon>
        <taxon>eudicotyledons</taxon>
        <taxon>Gunneridae</taxon>
        <taxon>Pentapetalae</taxon>
        <taxon>rosids</taxon>
        <taxon>malvids</taxon>
        <taxon>Brassicales</taxon>
        <taxon>Brassicaceae</taxon>
        <taxon>Brassiceae</taxon>
        <taxon>Brassica</taxon>
    </lineage>
</organism>
<name>M4F313_BRACM</name>
<protein>
    <submittedName>
        <fullName evidence="2">Uncharacterized protein</fullName>
    </submittedName>
</protein>
<dbReference type="EnsemblPlants" id="Bra035463.1">
    <property type="protein sequence ID" value="Bra035463.1-P"/>
    <property type="gene ID" value="Bra035463"/>
</dbReference>
<feature type="region of interest" description="Disordered" evidence="1">
    <location>
        <begin position="82"/>
        <end position="122"/>
    </location>
</feature>
<reference evidence="2 3" key="2">
    <citation type="journal article" date="2018" name="Hortic Res">
        <title>Improved Brassica rapa reference genome by single-molecule sequencing and chromosome conformation capture technologies.</title>
        <authorList>
            <person name="Zhang L."/>
            <person name="Cai X."/>
            <person name="Wu J."/>
            <person name="Liu M."/>
            <person name="Grob S."/>
            <person name="Cheng F."/>
            <person name="Liang J."/>
            <person name="Cai C."/>
            <person name="Liu Z."/>
            <person name="Liu B."/>
            <person name="Wang F."/>
            <person name="Li S."/>
            <person name="Liu F."/>
            <person name="Li X."/>
            <person name="Cheng L."/>
            <person name="Yang W."/>
            <person name="Li M.H."/>
            <person name="Grossniklaus U."/>
            <person name="Zheng H."/>
            <person name="Wang X."/>
        </authorList>
    </citation>
    <scope>NUCLEOTIDE SEQUENCE [LARGE SCALE GENOMIC DNA]</scope>
    <source>
        <strain evidence="2 3">cv. Chiifu-401-42</strain>
    </source>
</reference>
<evidence type="ECO:0000256" key="1">
    <source>
        <dbReference type="SAM" id="MobiDB-lite"/>
    </source>
</evidence>
<feature type="compositionally biased region" description="Low complexity" evidence="1">
    <location>
        <begin position="100"/>
        <end position="110"/>
    </location>
</feature>
<keyword evidence="3" id="KW-1185">Reference proteome</keyword>
<dbReference type="HOGENOM" id="CLU_2029963_0_0_1"/>